<dbReference type="Proteomes" id="UP000223913">
    <property type="component" value="Unassembled WGS sequence"/>
</dbReference>
<dbReference type="SMART" id="SM00089">
    <property type="entry name" value="PKD"/>
    <property type="match status" value="6"/>
</dbReference>
<evidence type="ECO:0000256" key="4">
    <source>
        <dbReference type="ARBA" id="ARBA00022525"/>
    </source>
</evidence>
<organism evidence="10 11">
    <name type="scientific">Flavilitoribacter nigricans (strain ATCC 23147 / DSM 23189 / NBRC 102662 / NCIMB 1420 / SS-2)</name>
    <name type="common">Lewinella nigricans</name>
    <dbReference type="NCBI Taxonomy" id="1122177"/>
    <lineage>
        <taxon>Bacteria</taxon>
        <taxon>Pseudomonadati</taxon>
        <taxon>Bacteroidota</taxon>
        <taxon>Saprospiria</taxon>
        <taxon>Saprospirales</taxon>
        <taxon>Lewinellaceae</taxon>
        <taxon>Flavilitoribacter</taxon>
    </lineage>
</organism>
<evidence type="ECO:0000256" key="6">
    <source>
        <dbReference type="ARBA" id="ARBA00023136"/>
    </source>
</evidence>
<dbReference type="Pfam" id="PF02415">
    <property type="entry name" value="Chlam_PMP"/>
    <property type="match status" value="4"/>
</dbReference>
<evidence type="ECO:0000313" key="10">
    <source>
        <dbReference type="EMBL" id="PHN07991.1"/>
    </source>
</evidence>
<evidence type="ECO:0000256" key="5">
    <source>
        <dbReference type="ARBA" id="ARBA00022729"/>
    </source>
</evidence>
<dbReference type="GO" id="GO:0009279">
    <property type="term" value="C:cell outer membrane"/>
    <property type="evidence" value="ECO:0007669"/>
    <property type="project" value="UniProtKB-SubCell"/>
</dbReference>
<dbReference type="NCBIfam" id="TIGR01376">
    <property type="entry name" value="POMP_repeat"/>
    <property type="match status" value="2"/>
</dbReference>
<dbReference type="GO" id="GO:0005576">
    <property type="term" value="C:extracellular region"/>
    <property type="evidence" value="ECO:0007669"/>
    <property type="project" value="UniProtKB-SubCell"/>
</dbReference>
<evidence type="ECO:0000259" key="9">
    <source>
        <dbReference type="SMART" id="SM00089"/>
    </source>
</evidence>
<dbReference type="InterPro" id="IPR026341">
    <property type="entry name" value="T9SS_type_B"/>
</dbReference>
<dbReference type="InterPro" id="IPR012334">
    <property type="entry name" value="Pectin_lyas_fold"/>
</dbReference>
<dbReference type="Gene3D" id="2.160.20.10">
    <property type="entry name" value="Single-stranded right-handed beta-helix, Pectin lyase-like"/>
    <property type="match status" value="2"/>
</dbReference>
<feature type="domain" description="PKD/Chitinase" evidence="9">
    <location>
        <begin position="1582"/>
        <end position="1653"/>
    </location>
</feature>
<dbReference type="InterPro" id="IPR022409">
    <property type="entry name" value="PKD/Chitinase_dom"/>
</dbReference>
<evidence type="ECO:0000256" key="1">
    <source>
        <dbReference type="ARBA" id="ARBA00004196"/>
    </source>
</evidence>
<dbReference type="NCBIfam" id="TIGR04131">
    <property type="entry name" value="Bac_Flav_CTERM"/>
    <property type="match status" value="1"/>
</dbReference>
<dbReference type="InterPro" id="IPR035986">
    <property type="entry name" value="PKD_dom_sf"/>
</dbReference>
<feature type="chain" id="PRO_5012790751" description="PKD/Chitinase domain-containing protein" evidence="8">
    <location>
        <begin position="28"/>
        <end position="2343"/>
    </location>
</feature>
<proteinExistence type="predicted"/>
<dbReference type="PANTHER" id="PTHR11319:SF35">
    <property type="entry name" value="OUTER MEMBRANE PROTEIN PMPC-RELATED"/>
    <property type="match status" value="1"/>
</dbReference>
<feature type="signal peptide" evidence="8">
    <location>
        <begin position="1"/>
        <end position="27"/>
    </location>
</feature>
<dbReference type="SUPFAM" id="SSF49299">
    <property type="entry name" value="PKD domain"/>
    <property type="match status" value="1"/>
</dbReference>
<dbReference type="InterPro" id="IPR059226">
    <property type="entry name" value="Choice_anch_Q_dom"/>
</dbReference>
<protein>
    <recommendedName>
        <fullName evidence="9">PKD/Chitinase domain-containing protein</fullName>
    </recommendedName>
</protein>
<dbReference type="InterPro" id="IPR006626">
    <property type="entry name" value="PbH1"/>
</dbReference>
<keyword evidence="7" id="KW-0998">Cell outer membrane</keyword>
<dbReference type="Pfam" id="PF13573">
    <property type="entry name" value="SprB"/>
    <property type="match status" value="1"/>
</dbReference>
<keyword evidence="5 8" id="KW-0732">Signal</keyword>
<feature type="domain" description="PKD/Chitinase" evidence="9">
    <location>
        <begin position="1163"/>
        <end position="1238"/>
    </location>
</feature>
<keyword evidence="4" id="KW-0964">Secreted</keyword>
<dbReference type="Pfam" id="PF13585">
    <property type="entry name" value="CHU_C"/>
    <property type="match status" value="1"/>
</dbReference>
<comment type="caution">
    <text evidence="10">The sequence shown here is derived from an EMBL/GenBank/DDBJ whole genome shotgun (WGS) entry which is preliminary data.</text>
</comment>
<keyword evidence="11" id="KW-1185">Reference proteome</keyword>
<dbReference type="SUPFAM" id="SSF51126">
    <property type="entry name" value="Pectin lyase-like"/>
    <property type="match status" value="3"/>
</dbReference>
<dbReference type="InterPro" id="IPR025667">
    <property type="entry name" value="SprB_repeat"/>
</dbReference>
<gene>
    <name evidence="10" type="ORF">CRP01_04345</name>
</gene>
<dbReference type="InterPro" id="IPR003368">
    <property type="entry name" value="POMP_repeat"/>
</dbReference>
<dbReference type="Pfam" id="PF17963">
    <property type="entry name" value="Big_9"/>
    <property type="match status" value="1"/>
</dbReference>
<name>A0A2D0NHN6_FLAN2</name>
<feature type="domain" description="PKD/Chitinase" evidence="9">
    <location>
        <begin position="1864"/>
        <end position="1932"/>
    </location>
</feature>
<feature type="domain" description="PKD/Chitinase" evidence="9">
    <location>
        <begin position="1370"/>
        <end position="1445"/>
    </location>
</feature>
<dbReference type="NCBIfam" id="NF041518">
    <property type="entry name" value="choice_anch_Q"/>
    <property type="match status" value="1"/>
</dbReference>
<evidence type="ECO:0000256" key="7">
    <source>
        <dbReference type="ARBA" id="ARBA00023237"/>
    </source>
</evidence>
<comment type="subcellular location">
    <subcellularLocation>
        <location evidence="1">Cell envelope</location>
    </subcellularLocation>
    <subcellularLocation>
        <location evidence="2">Cell outer membrane</location>
    </subcellularLocation>
    <subcellularLocation>
        <location evidence="3">Secreted</location>
    </subcellularLocation>
</comment>
<dbReference type="InterPro" id="IPR011050">
    <property type="entry name" value="Pectin_lyase_fold/virulence"/>
</dbReference>
<dbReference type="EMBL" id="PDUD01000004">
    <property type="protein sequence ID" value="PHN07991.1"/>
    <property type="molecule type" value="Genomic_DNA"/>
</dbReference>
<keyword evidence="6" id="KW-0472">Membrane</keyword>
<evidence type="ECO:0000256" key="2">
    <source>
        <dbReference type="ARBA" id="ARBA00004442"/>
    </source>
</evidence>
<feature type="domain" description="PKD/Chitinase" evidence="9">
    <location>
        <begin position="1787"/>
        <end position="1862"/>
    </location>
</feature>
<evidence type="ECO:0000313" key="11">
    <source>
        <dbReference type="Proteomes" id="UP000223913"/>
    </source>
</evidence>
<sequence length="2343" mass="241309">MRILNTTPTGRFLLVLSFLFSLTQMHAQVFVDQNATGANDGSSWTNAYRDLQTALTLTGNGPIWVARGTYKPISCNPCTELQRESAFRLPPDVQLYGGFAGTESSLNERDWIANPTVLSGDIGVANDSLDNVFNVLIAVNSTADNVLDGFTVEEGNADGSFGSAAGGGLLIDANPGGTGHIRIRNCLFRNNYAGGGGAIAIDCTLGGSSSAEIRNCTFEGNTASLGITSTGAAIFMQGNSGAQVRPRIVGCTFRNNFCGNDGGAISATPTGDGSLLAMQVDSCQFTNNRAADRGGAIWYRMSSFGECRVTIKNSQFLENESGGEGGAIYARSSFDNVAGDTIANCVFTQNRATGTSTINEGEGGAIFIRGSQAGTRHQQIINCVFDRNSAVLLGGAIATTSIESTPGVCFTDVVNCSFSGNTTAGRGGAIHAQDSTGTNQVRVVNSILWGDSAATDGMEIFTDRSLVAVLYSDVAGGLSPDLTDGGNNLDIDPLYADPENGDLHLPSCSPLVDRGDNTQIPPAITTDLDGDARILGAAVDLGAYELGRIYVDQSASGANNGRSWSDAFNLFEDGLAAAATGDQIWVAQGTYRPTDCATCTEADRQISFHLVPNVEAYGGFAGNETALDQRDWVTRPTVLSGDIGVPNDSLDNTFSVLIAENSTDKTILDGFIIERGNADGSFGSAAGGGLYLDANPGGTANLQIRNCTFRHNYAGGGGGIAIDCTLGGESRAEIRNCIFEFNTASLGITSTGAAIFMQGNSAAQVLPRIVNCTFRDNFCGNDGGAISATPTGEGSLLAMQIDSCLFTRNRAADRGAGIWYRMSNFGTSRVVIKNSQFLGNVAGGEGGAIYARSSFDNIANDTIANCLFSLNQATGTSTINDGEGGAVFLRASQQGTRHHTLVNCIFDRNQATLLGGALAITSIESTAGNATTDVINCTFSGNSTPGDGGAIHAEGSEGINTLNIRNSILWDNDATGNGSEIRNNNATVNLSFSDIEGGVPNGISDAGDNITTDPQFVDAANGDLHLGPCSPALDVGSNELLPPDLIDLDADGNTAEAIPLDLDGFDRIFQGTIDLGAYEFDGSEPALTVNKNITPESCGGACDGEVIVVPSGGQAGYTFDWSNGQATPKLENLCAGTYYVTINDASTCTLVDSITIEAGEALGLMVSPDLESCPGETSEFFATASGGVGILTYNWDNGLGSGNLQSVNPEVSTTYSVTVSDFNGCTETDSVTVAVFDRPEPAIQGAGSICPGGTTTLDAGDFATYQWSTGAQTQQIEVAAAGVYSLTVTDENACTASTDITITQADSLQVNIIGELAYCPGTETILDAGPFATYQWSTGAATREIAVSSPGNYRVLVTDESGCPGTANVTVAELASVTVGIAGDTAFCSGTGTLLDAGVFTTYQWSTGADVAQIEVNESGIYGVTVTNAEGCQGTAEITVTELMLPAPAIAGNDSICPGSSTLLNAGDFTTYLWSNGAATREIEVSETGIYSVAVTDENGCPGTAEIEITAADSLLPVIQGTDRFCAGDTVTLAGSTGFDTYQWSNGLSSPNIAINTAGTYGLTVTDAMGCSGSASFTLTQDPDPIPAISGATSLCPGATATLDAGSFSGYLWSTGDTTRALTVSTPGTYSLTVTDDNGCSGSTEVNLPAADSLEVSIQGSATFCAGSSAVLTGEPGFATYAWSTGAIESSIEVDTEGTYSLTVTDMAGCSGTAAFSINESASLSPVINGELDLCPGSVTTLDGGVFSAYAWSTGANGAQIEVSEPGLYGLIVTDEAGCTGTAEVEVVSADSLETMILGTSSFCPGSSTTLTGETGFAAYAWSTGATETGITVSEPGTYRLTVTDERGCTGSAQIETVLADSLTLEILGSETFCPGSNTVLSGPAGFTSYLWSTGATVSSITVNQPGTYRLTVTDATGCSGSAALTVSEGASLSPTISGSLTFCAGASTILSVGSFASYQWSTGATTREISISTSGIYSVTVSDGEGCNGSAQVTAKVQSSSPPQITGITTFCPGDSTVLDGGEGYSAYQWSDGSTTRTITVRNEGTYALTVSDEVGCTATDEVLISFDLPADAMAGAGPESCADTLLLAANQPPGTIGRWTTDAAGVSILEPDAANSRITDLPESPVNFTWTLSTADCPDYSSDAVTVNPGQGPVARDDQAMIAATASRTLMVNLLTNDELPAGGTPLVTITNEPSLGTVLGIENGVLSYLAPEGAFGAVSLTYELCLEACPCSTATLTITIEAGAIEEMEIANAITPNGDGLNEFFVFDIIRNTPPEASPDNELTIFNRWGDVVFYQENYDNSWTGLNNQGNPLPEATYYYILRLNIGEGVIIRGDITVIR</sequence>
<dbReference type="SMART" id="SM00710">
    <property type="entry name" value="PbH1"/>
    <property type="match status" value="13"/>
</dbReference>
<dbReference type="OrthoDB" id="8901262at2"/>
<reference evidence="10 11" key="1">
    <citation type="submission" date="2017-10" db="EMBL/GenBank/DDBJ databases">
        <title>The draft genome sequence of Lewinella nigricans NBRC 102662.</title>
        <authorList>
            <person name="Wang K."/>
        </authorList>
    </citation>
    <scope>NUCLEOTIDE SEQUENCE [LARGE SCALE GENOMIC DNA]</scope>
    <source>
        <strain evidence="10 11">NBRC 102662</strain>
    </source>
</reference>
<dbReference type="PANTHER" id="PTHR11319">
    <property type="entry name" value="G PROTEIN-COUPLED RECEPTOR-RELATED"/>
    <property type="match status" value="1"/>
</dbReference>
<accession>A0A2D0NHN6</accession>
<evidence type="ECO:0000256" key="3">
    <source>
        <dbReference type="ARBA" id="ARBA00004613"/>
    </source>
</evidence>
<feature type="domain" description="PKD/Chitinase" evidence="9">
    <location>
        <begin position="1977"/>
        <end position="2071"/>
    </location>
</feature>
<dbReference type="RefSeq" id="WP_099148781.1">
    <property type="nucleotide sequence ID" value="NZ_PDUD01000004.1"/>
</dbReference>
<evidence type="ECO:0000256" key="8">
    <source>
        <dbReference type="SAM" id="SignalP"/>
    </source>
</evidence>